<dbReference type="InParanoid" id="A0A1S3AVG1"/>
<dbReference type="OrthoDB" id="2019149at2759"/>
<dbReference type="GO" id="GO:0030599">
    <property type="term" value="F:pectinesterase activity"/>
    <property type="evidence" value="ECO:0007669"/>
    <property type="project" value="UniProtKB-UniRule"/>
</dbReference>
<evidence type="ECO:0000256" key="4">
    <source>
        <dbReference type="ARBA" id="ARBA00007786"/>
    </source>
</evidence>
<organism evidence="12 13">
    <name type="scientific">Cucumis melo</name>
    <name type="common">Muskmelon</name>
    <dbReference type="NCBI Taxonomy" id="3656"/>
    <lineage>
        <taxon>Eukaryota</taxon>
        <taxon>Viridiplantae</taxon>
        <taxon>Streptophyta</taxon>
        <taxon>Embryophyta</taxon>
        <taxon>Tracheophyta</taxon>
        <taxon>Spermatophyta</taxon>
        <taxon>Magnoliopsida</taxon>
        <taxon>eudicotyledons</taxon>
        <taxon>Gunneridae</taxon>
        <taxon>Pentapetalae</taxon>
        <taxon>rosids</taxon>
        <taxon>fabids</taxon>
        <taxon>Cucurbitales</taxon>
        <taxon>Cucurbitaceae</taxon>
        <taxon>Benincaseae</taxon>
        <taxon>Cucumis</taxon>
    </lineage>
</organism>
<feature type="signal peptide" evidence="9">
    <location>
        <begin position="1"/>
        <end position="19"/>
    </location>
</feature>
<evidence type="ECO:0000313" key="11">
    <source>
        <dbReference type="EnsemblPlants" id="MELO3C006207.2.1"/>
    </source>
</evidence>
<dbReference type="PROSITE" id="PS00800">
    <property type="entry name" value="PECTINESTERASE_1"/>
    <property type="match status" value="1"/>
</dbReference>
<evidence type="ECO:0000313" key="12">
    <source>
        <dbReference type="Proteomes" id="UP001652600"/>
    </source>
</evidence>
<dbReference type="InterPro" id="IPR011050">
    <property type="entry name" value="Pectin_lyase_fold/virulence"/>
</dbReference>
<dbReference type="PROSITE" id="PS00503">
    <property type="entry name" value="PECTINESTERASE_2"/>
    <property type="match status" value="1"/>
</dbReference>
<feature type="domain" description="Pectinesterase inhibitor" evidence="10">
    <location>
        <begin position="4"/>
        <end position="135"/>
    </location>
</feature>
<comment type="similarity">
    <text evidence="4">In the C-terminal section; belongs to the pectinesterase family.</text>
</comment>
<keyword evidence="9" id="KW-0732">Signal</keyword>
<dbReference type="InterPro" id="IPR000070">
    <property type="entry name" value="Pectinesterase_cat"/>
</dbReference>
<keyword evidence="9" id="KW-0964">Secreted</keyword>
<dbReference type="GO" id="GO:0042545">
    <property type="term" value="P:cell wall modification"/>
    <property type="evidence" value="ECO:0007669"/>
    <property type="project" value="UniProtKB-UniRule"/>
</dbReference>
<evidence type="ECO:0000259" key="10">
    <source>
        <dbReference type="SMART" id="SM00856"/>
    </source>
</evidence>
<name>A0A1S3AVG1_CUCME</name>
<dbReference type="Gene3D" id="2.160.20.10">
    <property type="entry name" value="Single-stranded right-handed beta-helix, Pectin lyase-like"/>
    <property type="match status" value="1"/>
</dbReference>
<dbReference type="EC" id="3.1.1.11" evidence="9"/>
<dbReference type="GO" id="GO:0045490">
    <property type="term" value="P:pectin catabolic process"/>
    <property type="evidence" value="ECO:0007669"/>
    <property type="project" value="UniProtKB-UniRule"/>
</dbReference>
<reference evidence="13" key="2">
    <citation type="submission" date="2025-04" db="UniProtKB">
        <authorList>
            <consortium name="RefSeq"/>
        </authorList>
    </citation>
    <scope>IDENTIFICATION</scope>
</reference>
<comment type="pathway">
    <text evidence="2 9">Glycan metabolism; pectin degradation; 2-dehydro-3-deoxy-D-gluconate from pectin: step 1/5.</text>
</comment>
<protein>
    <recommendedName>
        <fullName evidence="9">Pectinesterase</fullName>
        <ecNumber evidence="9">3.1.1.11</ecNumber>
    </recommendedName>
</protein>
<dbReference type="SMART" id="SM00856">
    <property type="entry name" value="PMEI"/>
    <property type="match status" value="1"/>
</dbReference>
<dbReference type="GO" id="GO:0004857">
    <property type="term" value="F:enzyme inhibitor activity"/>
    <property type="evidence" value="ECO:0007669"/>
    <property type="project" value="InterPro"/>
</dbReference>
<keyword evidence="6 9" id="KW-0378">Hydrolase</keyword>
<keyword evidence="12" id="KW-1185">Reference proteome</keyword>
<evidence type="ECO:0000256" key="9">
    <source>
        <dbReference type="RuleBase" id="RU000589"/>
    </source>
</evidence>
<dbReference type="eggNOG" id="ENOG502QSUJ">
    <property type="taxonomic scope" value="Eukaryota"/>
</dbReference>
<feature type="chain" id="PRO_5044514354" description="Pectinesterase" evidence="9">
    <location>
        <begin position="20"/>
        <end position="490"/>
    </location>
</feature>
<dbReference type="SUPFAM" id="SSF101148">
    <property type="entry name" value="Plant invertase/pectin methylesterase inhibitor"/>
    <property type="match status" value="1"/>
</dbReference>
<keyword evidence="7 9" id="KW-0063">Aspartyl esterase</keyword>
<comment type="subcellular location">
    <subcellularLocation>
        <location evidence="1 9">Secreted</location>
        <location evidence="1 9">Cell wall</location>
    </subcellularLocation>
</comment>
<dbReference type="PANTHER" id="PTHR31707">
    <property type="entry name" value="PECTINESTERASE"/>
    <property type="match status" value="1"/>
</dbReference>
<dbReference type="InterPro" id="IPR018040">
    <property type="entry name" value="Pectinesterase_Tyr_AS"/>
</dbReference>
<reference evidence="11" key="1">
    <citation type="submission" date="2023-03" db="UniProtKB">
        <authorList>
            <consortium name="EnsemblPlants"/>
        </authorList>
    </citation>
    <scope>IDENTIFICATION</scope>
</reference>
<evidence type="ECO:0000256" key="2">
    <source>
        <dbReference type="ARBA" id="ARBA00005184"/>
    </source>
</evidence>
<keyword evidence="9" id="KW-0961">Cell wall biogenesis/degradation</keyword>
<evidence type="ECO:0000256" key="1">
    <source>
        <dbReference type="ARBA" id="ARBA00004191"/>
    </source>
</evidence>
<dbReference type="EnsemblPlants" id="MELO3C006207.2.1">
    <property type="protein sequence ID" value="MELO3C006207.2.1"/>
    <property type="gene ID" value="MELO3C006207.2"/>
</dbReference>
<comment type="similarity">
    <text evidence="3">In the N-terminal section; belongs to the PMEI family.</text>
</comment>
<proteinExistence type="inferred from homology"/>
<feature type="active site" evidence="8">
    <location>
        <position position="328"/>
    </location>
</feature>
<dbReference type="Gramene" id="MELO3C006207.2.1">
    <property type="protein sequence ID" value="MELO3C006207.2.1"/>
    <property type="gene ID" value="MELO3C006207.2"/>
</dbReference>
<dbReference type="AlphaFoldDB" id="A0A1S3AVG1"/>
<dbReference type="Pfam" id="PF01095">
    <property type="entry name" value="Pectinesterase"/>
    <property type="match status" value="1"/>
</dbReference>
<dbReference type="SUPFAM" id="SSF51126">
    <property type="entry name" value="Pectin lyase-like"/>
    <property type="match status" value="1"/>
</dbReference>
<comment type="function">
    <text evidence="9">Acts in the modification of cell walls via demethylesterification of cell wall pectin.</text>
</comment>
<comment type="catalytic activity">
    <reaction evidence="9">
        <text>[(1-&gt;4)-alpha-D-galacturonosyl methyl ester](n) + n H2O = [(1-&gt;4)-alpha-D-galacturonosyl](n) + n methanol + n H(+)</text>
        <dbReference type="Rhea" id="RHEA:22380"/>
        <dbReference type="Rhea" id="RHEA-COMP:14570"/>
        <dbReference type="Rhea" id="RHEA-COMP:14573"/>
        <dbReference type="ChEBI" id="CHEBI:15377"/>
        <dbReference type="ChEBI" id="CHEBI:15378"/>
        <dbReference type="ChEBI" id="CHEBI:17790"/>
        <dbReference type="ChEBI" id="CHEBI:140522"/>
        <dbReference type="ChEBI" id="CHEBI:140523"/>
        <dbReference type="EC" id="3.1.1.11"/>
    </reaction>
</comment>
<dbReference type="Pfam" id="PF04043">
    <property type="entry name" value="PMEI"/>
    <property type="match status" value="1"/>
</dbReference>
<evidence type="ECO:0000256" key="5">
    <source>
        <dbReference type="ARBA" id="ARBA00022512"/>
    </source>
</evidence>
<gene>
    <name evidence="13" type="primary">LOC103483369</name>
    <name evidence="11" type="synonym">103483369</name>
</gene>
<evidence type="ECO:0000256" key="3">
    <source>
        <dbReference type="ARBA" id="ARBA00006027"/>
    </source>
</evidence>
<dbReference type="SMR" id="A0A1S3AVG1"/>
<evidence type="ECO:0000256" key="7">
    <source>
        <dbReference type="ARBA" id="ARBA00023085"/>
    </source>
</evidence>
<dbReference type="KEGG" id="cmo:103483369"/>
<dbReference type="GeneID" id="103483369"/>
<dbReference type="InterPro" id="IPR033131">
    <property type="entry name" value="Pectinesterase_Asp_AS"/>
</dbReference>
<dbReference type="UniPathway" id="UPA00545">
    <property type="reaction ID" value="UER00823"/>
</dbReference>
<evidence type="ECO:0000256" key="6">
    <source>
        <dbReference type="ARBA" id="ARBA00022801"/>
    </source>
</evidence>
<dbReference type="RefSeq" id="XP_008438191.1">
    <property type="nucleotide sequence ID" value="XM_008439969.2"/>
</dbReference>
<accession>A0A1S3AVG1</accession>
<sequence length="490" mass="54081">MPFPFTTFLLLLCLPFVASSNFSLPALDSVRLAQTGVREAVTEIGNLKRRRFGDGNHLLAALRDCAKLYEEAEWRLAGMLVGGEKYYSAEDGRMWVSAAMANHRSCLDGLEEVDADGAAVGGHNLTVMLTGALHLYDKIAAVEKRNGWKRLEKRKWRENRGINLATWNPATSKADYVVAKDGSGTHTTINRAVAALASTGRRRGGGRIVIYVKAGVYRENVEIGIQLKNVMLVGDGIDKTIVTGSRNVPDGATTYNSATFGVSGDGFWARDITFENTAGPEKQQAVALRLNSDLAVVYRCAIKGYQDTLFLHSLRQFYRDCKIYGTIDFIFGNSAAVLQNCEIFVRQPRRHQANMITAQGRDDPAEATGISILNSRVQPTPDFAPVKAQYRTYLGRPWKRFSRTVVMGTDLDGLIDPKGWGEWTGNFAISTLFYAEFKNRGDGSSTRFRVNWPGFHVLRSADEARPFTVAEFLHGGDWIPASGVSFEAGV</sequence>
<evidence type="ECO:0000256" key="8">
    <source>
        <dbReference type="PROSITE-ProRule" id="PRU10040"/>
    </source>
</evidence>
<keyword evidence="5 9" id="KW-0134">Cell wall</keyword>
<dbReference type="InterPro" id="IPR035513">
    <property type="entry name" value="Invertase/methylesterase_inhib"/>
</dbReference>
<dbReference type="Gene3D" id="1.20.140.40">
    <property type="entry name" value="Invertase/pectin methylesterase inhibitor family protein"/>
    <property type="match status" value="1"/>
</dbReference>
<dbReference type="InterPro" id="IPR006501">
    <property type="entry name" value="Pectinesterase_inhib_dom"/>
</dbReference>
<evidence type="ECO:0000313" key="13">
    <source>
        <dbReference type="RefSeq" id="XP_008438191.1"/>
    </source>
</evidence>
<dbReference type="InterPro" id="IPR012334">
    <property type="entry name" value="Pectin_lyas_fold"/>
</dbReference>
<dbReference type="Proteomes" id="UP001652600">
    <property type="component" value="Chromosome 6"/>
</dbReference>
<dbReference type="FunFam" id="2.160.20.10:FF:000001">
    <property type="entry name" value="Pectinesterase"/>
    <property type="match status" value="1"/>
</dbReference>